<dbReference type="Proteomes" id="UP000677913">
    <property type="component" value="Unassembled WGS sequence"/>
</dbReference>
<protein>
    <submittedName>
        <fullName evidence="1">Uncharacterized protein</fullName>
    </submittedName>
</protein>
<gene>
    <name evidence="1" type="ORF">KGA66_03070</name>
</gene>
<dbReference type="RefSeq" id="WP_211464244.1">
    <property type="nucleotide sequence ID" value="NZ_JAGSXH010000006.1"/>
</dbReference>
<dbReference type="EMBL" id="JAGSXH010000006">
    <property type="protein sequence ID" value="MBS2962014.1"/>
    <property type="molecule type" value="Genomic_DNA"/>
</dbReference>
<accession>A0A8J7WM77</accession>
<evidence type="ECO:0000313" key="1">
    <source>
        <dbReference type="EMBL" id="MBS2962014.1"/>
    </source>
</evidence>
<comment type="caution">
    <text evidence="1">The sequence shown here is derived from an EMBL/GenBank/DDBJ whole genome shotgun (WGS) entry which is preliminary data.</text>
</comment>
<sequence length="49" mass="5022">MTFCAALNLSLLPLALVPTTGVPLASALHLVSLRRLAARARTLAVAVPA</sequence>
<name>A0A8J7WM77_9ACTN</name>
<proteinExistence type="predicted"/>
<reference evidence="1" key="1">
    <citation type="submission" date="2021-04" db="EMBL/GenBank/DDBJ databases">
        <title>Genome based classification of Actinospica acidithermotolerans sp. nov., an actinobacterium isolated from an Indonesian hot spring.</title>
        <authorList>
            <person name="Kusuma A.B."/>
            <person name="Putra K.E."/>
            <person name="Nafisah S."/>
            <person name="Loh J."/>
            <person name="Nouioui I."/>
            <person name="Goodfellow M."/>
        </authorList>
    </citation>
    <scope>NUCLEOTIDE SEQUENCE</scope>
    <source>
        <strain evidence="1">DSM 45618</strain>
    </source>
</reference>
<keyword evidence="2" id="KW-1185">Reference proteome</keyword>
<dbReference type="AlphaFoldDB" id="A0A8J7WM77"/>
<evidence type="ECO:0000313" key="2">
    <source>
        <dbReference type="Proteomes" id="UP000677913"/>
    </source>
</evidence>
<organism evidence="1 2">
    <name type="scientific">Actinocrinis puniceicyclus</name>
    <dbReference type="NCBI Taxonomy" id="977794"/>
    <lineage>
        <taxon>Bacteria</taxon>
        <taxon>Bacillati</taxon>
        <taxon>Actinomycetota</taxon>
        <taxon>Actinomycetes</taxon>
        <taxon>Catenulisporales</taxon>
        <taxon>Actinospicaceae</taxon>
        <taxon>Actinocrinis</taxon>
    </lineage>
</organism>